<dbReference type="InterPro" id="IPR015424">
    <property type="entry name" value="PyrdxlP-dep_Trfase"/>
</dbReference>
<evidence type="ECO:0000256" key="5">
    <source>
        <dbReference type="ARBA" id="ARBA00023239"/>
    </source>
</evidence>
<dbReference type="GO" id="GO:0030170">
    <property type="term" value="F:pyridoxal phosphate binding"/>
    <property type="evidence" value="ECO:0007669"/>
    <property type="project" value="InterPro"/>
</dbReference>
<evidence type="ECO:0000313" key="8">
    <source>
        <dbReference type="Proteomes" id="UP001293593"/>
    </source>
</evidence>
<dbReference type="PANTHER" id="PTHR11999:SF151">
    <property type="entry name" value="TYROSINE_DOPA DECARBOXYLASE"/>
    <property type="match status" value="1"/>
</dbReference>
<keyword evidence="4 6" id="KW-0663">Pyridoxal phosphate</keyword>
<evidence type="ECO:0000313" key="7">
    <source>
        <dbReference type="EMBL" id="KAK4270061.1"/>
    </source>
</evidence>
<keyword evidence="8" id="KW-1185">Reference proteome</keyword>
<evidence type="ECO:0008006" key="9">
    <source>
        <dbReference type="Google" id="ProtNLM"/>
    </source>
</evidence>
<protein>
    <recommendedName>
        <fullName evidence="9">Tyrosine decarboxylase</fullName>
    </recommendedName>
</protein>
<name>A0AAE1JJF5_9FABA</name>
<dbReference type="Gene3D" id="3.90.1150.10">
    <property type="entry name" value="Aspartate Aminotransferase, domain 1"/>
    <property type="match status" value="1"/>
</dbReference>
<keyword evidence="5 6" id="KW-0456">Lyase</keyword>
<dbReference type="InterPro" id="IPR015421">
    <property type="entry name" value="PyrdxlP-dep_Trfase_major"/>
</dbReference>
<dbReference type="GO" id="GO:0019752">
    <property type="term" value="P:carboxylic acid metabolic process"/>
    <property type="evidence" value="ECO:0007669"/>
    <property type="project" value="InterPro"/>
</dbReference>
<comment type="cofactor">
    <cofactor evidence="1 6">
        <name>pyridoxal 5'-phosphate</name>
        <dbReference type="ChEBI" id="CHEBI:597326"/>
    </cofactor>
</comment>
<dbReference type="EMBL" id="JAWXYG010000006">
    <property type="protein sequence ID" value="KAK4270061.1"/>
    <property type="molecule type" value="Genomic_DNA"/>
</dbReference>
<dbReference type="Gene3D" id="3.40.640.10">
    <property type="entry name" value="Type I PLP-dependent aspartate aminotransferase-like (Major domain)"/>
    <property type="match status" value="1"/>
</dbReference>
<dbReference type="Pfam" id="PF00282">
    <property type="entry name" value="Pyridoxal_deC"/>
    <property type="match status" value="1"/>
</dbReference>
<dbReference type="GO" id="GO:0006520">
    <property type="term" value="P:amino acid metabolic process"/>
    <property type="evidence" value="ECO:0007669"/>
    <property type="project" value="InterPro"/>
</dbReference>
<dbReference type="FunFam" id="3.40.640.10:FF:000025">
    <property type="entry name" value="Histidine decarboxylase"/>
    <property type="match status" value="1"/>
</dbReference>
<gene>
    <name evidence="7" type="ORF">QN277_023145</name>
</gene>
<dbReference type="InterPro" id="IPR010977">
    <property type="entry name" value="Aromatic_deC"/>
</dbReference>
<accession>A0AAE1JJF5</accession>
<dbReference type="PANTHER" id="PTHR11999">
    <property type="entry name" value="GROUP II PYRIDOXAL-5-PHOSPHATE DECARBOXYLASE"/>
    <property type="match status" value="1"/>
</dbReference>
<dbReference type="AlphaFoldDB" id="A0AAE1JJF5"/>
<dbReference type="GO" id="GO:0016831">
    <property type="term" value="F:carboxy-lyase activity"/>
    <property type="evidence" value="ECO:0007669"/>
    <property type="project" value="UniProtKB-KW"/>
</dbReference>
<dbReference type="InterPro" id="IPR015422">
    <property type="entry name" value="PyrdxlP-dep_Trfase_small"/>
</dbReference>
<comment type="caution">
    <text evidence="7">The sequence shown here is derived from an EMBL/GenBank/DDBJ whole genome shotgun (WGS) entry which is preliminary data.</text>
</comment>
<evidence type="ECO:0000256" key="3">
    <source>
        <dbReference type="ARBA" id="ARBA00022793"/>
    </source>
</evidence>
<sequence length="519" mass="58083">MIMNPLDLHELKRQGYMMIDFLVDYYRNVANYPVLSQVQPGYLRELLPSSAPSKPEPFETLLKDVKDHIVPGITHWQSQNYFAHVPSSSSVAGFMGEMLSTGFGVVGFNWISSPAATETEIIVMDWLGQALKLPECFLFSSNVGGGGVMLGTTCEAILCTLVAARDDKLRHIGRENLDKLVVYGSDQAHFALQKATHIAGIHPENFRVIKTKKSSSFTMSPDSLLSAILHDLENGQVPCFLCATVGTTTTTSVDPIGPLCDVAKNYGIWVHVDAAYAGGALICPEFRHFINGVEGTNSFSFNAHQWLLTNETTCCLWVKKSSCLTNSLSTNPEYLRNKASESNQVIDYKDWQIALSRKFQSLKLWFVFRSYGLDNLRNFQRNHIKMAKTFEDLVKQDKRFEIFVPRYFSLVCFRVSPLAITNYKKPFCNGTHNNNVHDGELRGKIINDDDEHLVNEINSKLLDLVNDSGKVYMSHGKVEGAFVIRCAIGATLTEEQHVIVAWNIVKEYATSILSKLSKA</sequence>
<reference evidence="7" key="1">
    <citation type="submission" date="2023-10" db="EMBL/GenBank/DDBJ databases">
        <title>Chromosome-level genome of the transformable northern wattle, Acacia crassicarpa.</title>
        <authorList>
            <person name="Massaro I."/>
            <person name="Sinha N.R."/>
            <person name="Poethig S."/>
            <person name="Leichty A.R."/>
        </authorList>
    </citation>
    <scope>NUCLEOTIDE SEQUENCE</scope>
    <source>
        <strain evidence="7">Acra3RX</strain>
        <tissue evidence="7">Leaf</tissue>
    </source>
</reference>
<comment type="similarity">
    <text evidence="2 6">Belongs to the group II decarboxylase family.</text>
</comment>
<dbReference type="PRINTS" id="PR00800">
    <property type="entry name" value="YHDCRBOXLASE"/>
</dbReference>
<dbReference type="Proteomes" id="UP001293593">
    <property type="component" value="Unassembled WGS sequence"/>
</dbReference>
<dbReference type="InterPro" id="IPR002129">
    <property type="entry name" value="PyrdxlP-dep_de-COase"/>
</dbReference>
<dbReference type="GO" id="GO:0005737">
    <property type="term" value="C:cytoplasm"/>
    <property type="evidence" value="ECO:0007669"/>
    <property type="project" value="TreeGrafter"/>
</dbReference>
<evidence type="ECO:0000256" key="1">
    <source>
        <dbReference type="ARBA" id="ARBA00001933"/>
    </source>
</evidence>
<evidence type="ECO:0000256" key="4">
    <source>
        <dbReference type="ARBA" id="ARBA00022898"/>
    </source>
</evidence>
<evidence type="ECO:0000256" key="6">
    <source>
        <dbReference type="RuleBase" id="RU000382"/>
    </source>
</evidence>
<evidence type="ECO:0000256" key="2">
    <source>
        <dbReference type="ARBA" id="ARBA00009533"/>
    </source>
</evidence>
<dbReference type="SUPFAM" id="SSF53383">
    <property type="entry name" value="PLP-dependent transferases"/>
    <property type="match status" value="1"/>
</dbReference>
<keyword evidence="3" id="KW-0210">Decarboxylase</keyword>
<proteinExistence type="inferred from homology"/>
<dbReference type="Gene3D" id="1.20.1340.10">
    <property type="entry name" value="dopa decarboxylase, N-terminal domain"/>
    <property type="match status" value="1"/>
</dbReference>
<organism evidence="7 8">
    <name type="scientific">Acacia crassicarpa</name>
    <name type="common">northern wattle</name>
    <dbReference type="NCBI Taxonomy" id="499986"/>
    <lineage>
        <taxon>Eukaryota</taxon>
        <taxon>Viridiplantae</taxon>
        <taxon>Streptophyta</taxon>
        <taxon>Embryophyta</taxon>
        <taxon>Tracheophyta</taxon>
        <taxon>Spermatophyta</taxon>
        <taxon>Magnoliopsida</taxon>
        <taxon>eudicotyledons</taxon>
        <taxon>Gunneridae</taxon>
        <taxon>Pentapetalae</taxon>
        <taxon>rosids</taxon>
        <taxon>fabids</taxon>
        <taxon>Fabales</taxon>
        <taxon>Fabaceae</taxon>
        <taxon>Caesalpinioideae</taxon>
        <taxon>mimosoid clade</taxon>
        <taxon>Acacieae</taxon>
        <taxon>Acacia</taxon>
    </lineage>
</organism>